<reference evidence="2 3" key="1">
    <citation type="submission" date="2016-06" db="EMBL/GenBank/DDBJ databases">
        <title>Genome sequence of endosymbiont of Candidatus Endolucinida thiodiazotropha.</title>
        <authorList>
            <person name="Poehlein A."/>
            <person name="Koenig S."/>
            <person name="Heiden S.E."/>
            <person name="Thuermer A."/>
            <person name="Voget S."/>
            <person name="Daniel R."/>
            <person name="Markert S."/>
            <person name="Gros O."/>
            <person name="Schweder T."/>
        </authorList>
    </citation>
    <scope>NUCLEOTIDE SEQUENCE [LARGE SCALE GENOMIC DNA]</scope>
    <source>
        <strain evidence="2 3">COS</strain>
    </source>
</reference>
<dbReference type="InterPro" id="IPR019734">
    <property type="entry name" value="TPR_rpt"/>
</dbReference>
<protein>
    <submittedName>
        <fullName evidence="2">Tetratricopeptide repeat protein</fullName>
    </submittedName>
</protein>
<dbReference type="PROSITE" id="PS50005">
    <property type="entry name" value="TPR"/>
    <property type="match status" value="1"/>
</dbReference>
<name>A0A7Z0VKE2_9GAMM</name>
<organism evidence="2 3">
    <name type="scientific">Candidatus Thiodiazotropha endolucinida</name>
    <dbReference type="NCBI Taxonomy" id="1655433"/>
    <lineage>
        <taxon>Bacteria</taxon>
        <taxon>Pseudomonadati</taxon>
        <taxon>Pseudomonadota</taxon>
        <taxon>Gammaproteobacteria</taxon>
        <taxon>Chromatiales</taxon>
        <taxon>Sedimenticolaceae</taxon>
        <taxon>Candidatus Thiodiazotropha</taxon>
    </lineage>
</organism>
<evidence type="ECO:0000313" key="3">
    <source>
        <dbReference type="Proteomes" id="UP000094769"/>
    </source>
</evidence>
<dbReference type="Proteomes" id="UP000094769">
    <property type="component" value="Unassembled WGS sequence"/>
</dbReference>
<dbReference type="AlphaFoldDB" id="A0A7Z0VKE2"/>
<evidence type="ECO:0000256" key="1">
    <source>
        <dbReference type="PROSITE-ProRule" id="PRU00339"/>
    </source>
</evidence>
<keyword evidence="1" id="KW-0802">TPR repeat</keyword>
<dbReference type="InterPro" id="IPR011990">
    <property type="entry name" value="TPR-like_helical_dom_sf"/>
</dbReference>
<feature type="repeat" description="TPR" evidence="1">
    <location>
        <begin position="17"/>
        <end position="50"/>
    </location>
</feature>
<dbReference type="Pfam" id="PF14559">
    <property type="entry name" value="TPR_19"/>
    <property type="match status" value="1"/>
</dbReference>
<gene>
    <name evidence="2" type="ORF">CODIS_27390</name>
</gene>
<evidence type="ECO:0000313" key="2">
    <source>
        <dbReference type="EMBL" id="ODJ86990.1"/>
    </source>
</evidence>
<dbReference type="SMART" id="SM00028">
    <property type="entry name" value="TPR"/>
    <property type="match status" value="2"/>
</dbReference>
<dbReference type="OrthoDB" id="8421013at2"/>
<keyword evidence="3" id="KW-1185">Reference proteome</keyword>
<sequence length="101" mass="11386">MQRENLEKMLEQGNDNALLRYTLGSLCLKEKDADMAVRHLAEALKQDPNHSASWKLYGKALAALNREEEARKAYRKGIAVAEARGDVQAAKEMGVFLKRLE</sequence>
<proteinExistence type="predicted"/>
<accession>A0A7Z0VKE2</accession>
<dbReference type="Gene3D" id="1.25.40.10">
    <property type="entry name" value="Tetratricopeptide repeat domain"/>
    <property type="match status" value="1"/>
</dbReference>
<dbReference type="EMBL" id="MARB01000015">
    <property type="protein sequence ID" value="ODJ86990.1"/>
    <property type="molecule type" value="Genomic_DNA"/>
</dbReference>
<dbReference type="SUPFAM" id="SSF48452">
    <property type="entry name" value="TPR-like"/>
    <property type="match status" value="1"/>
</dbReference>
<dbReference type="RefSeq" id="WP_069125927.1">
    <property type="nucleotide sequence ID" value="NZ_MARB01000015.1"/>
</dbReference>
<comment type="caution">
    <text evidence="2">The sequence shown here is derived from an EMBL/GenBank/DDBJ whole genome shotgun (WGS) entry which is preliminary data.</text>
</comment>